<name>A0A9W7IST6_HIBTR</name>
<feature type="compositionally biased region" description="Polar residues" evidence="1">
    <location>
        <begin position="1"/>
        <end position="16"/>
    </location>
</feature>
<evidence type="ECO:0000313" key="2">
    <source>
        <dbReference type="EMBL" id="GMJ01983.1"/>
    </source>
</evidence>
<accession>A0A9W7IST6</accession>
<evidence type="ECO:0000313" key="3">
    <source>
        <dbReference type="Proteomes" id="UP001165190"/>
    </source>
</evidence>
<protein>
    <recommendedName>
        <fullName evidence="4">Retrotransposon Copia-like N-terminal domain-containing protein</fullName>
    </recommendedName>
</protein>
<reference evidence="2" key="1">
    <citation type="submission" date="2023-05" db="EMBL/GenBank/DDBJ databases">
        <title>Genome and transcriptome analyses reveal genes involved in the formation of fine ridges on petal epidermal cells in Hibiscus trionum.</title>
        <authorList>
            <person name="Koshimizu S."/>
            <person name="Masuda S."/>
            <person name="Ishii T."/>
            <person name="Shirasu K."/>
            <person name="Hoshino A."/>
            <person name="Arita M."/>
        </authorList>
    </citation>
    <scope>NUCLEOTIDE SEQUENCE</scope>
    <source>
        <strain evidence="2">Hamamatsu line</strain>
    </source>
</reference>
<evidence type="ECO:0000256" key="1">
    <source>
        <dbReference type="SAM" id="MobiDB-lite"/>
    </source>
</evidence>
<sequence>MPSTTIPSAETSSDDSSLFDDGTSAHPFANKQISVKLDDDNFLLWRQQVKLMIRGLGLEHYLDEDTPVPAKMTTDSSGERSVNPAYLRFIKQDNSLASWLLSTIHPRLLSHFVGSESSAAI</sequence>
<dbReference type="PANTHER" id="PTHR47481">
    <property type="match status" value="1"/>
</dbReference>
<dbReference type="OrthoDB" id="1000192at2759"/>
<dbReference type="EMBL" id="BSYR01000035">
    <property type="protein sequence ID" value="GMJ01983.1"/>
    <property type="molecule type" value="Genomic_DNA"/>
</dbReference>
<dbReference type="PANTHER" id="PTHR47481:SF30">
    <property type="entry name" value="CCHC-TYPE DOMAIN-CONTAINING PROTEIN"/>
    <property type="match status" value="1"/>
</dbReference>
<dbReference type="Proteomes" id="UP001165190">
    <property type="component" value="Unassembled WGS sequence"/>
</dbReference>
<gene>
    <name evidence="2" type="ORF">HRI_003867500</name>
</gene>
<proteinExistence type="predicted"/>
<organism evidence="2 3">
    <name type="scientific">Hibiscus trionum</name>
    <name type="common">Flower of an hour</name>
    <dbReference type="NCBI Taxonomy" id="183268"/>
    <lineage>
        <taxon>Eukaryota</taxon>
        <taxon>Viridiplantae</taxon>
        <taxon>Streptophyta</taxon>
        <taxon>Embryophyta</taxon>
        <taxon>Tracheophyta</taxon>
        <taxon>Spermatophyta</taxon>
        <taxon>Magnoliopsida</taxon>
        <taxon>eudicotyledons</taxon>
        <taxon>Gunneridae</taxon>
        <taxon>Pentapetalae</taxon>
        <taxon>rosids</taxon>
        <taxon>malvids</taxon>
        <taxon>Malvales</taxon>
        <taxon>Malvaceae</taxon>
        <taxon>Malvoideae</taxon>
        <taxon>Hibiscus</taxon>
    </lineage>
</organism>
<comment type="caution">
    <text evidence="2">The sequence shown here is derived from an EMBL/GenBank/DDBJ whole genome shotgun (WGS) entry which is preliminary data.</text>
</comment>
<dbReference type="AlphaFoldDB" id="A0A9W7IST6"/>
<evidence type="ECO:0008006" key="4">
    <source>
        <dbReference type="Google" id="ProtNLM"/>
    </source>
</evidence>
<feature type="region of interest" description="Disordered" evidence="1">
    <location>
        <begin position="1"/>
        <end position="23"/>
    </location>
</feature>
<keyword evidence="3" id="KW-1185">Reference proteome</keyword>